<feature type="transmembrane region" description="Helical" evidence="8">
    <location>
        <begin position="777"/>
        <end position="801"/>
    </location>
</feature>
<evidence type="ECO:0000259" key="11">
    <source>
        <dbReference type="Pfam" id="PF16178"/>
    </source>
</evidence>
<dbReference type="GO" id="GO:0005886">
    <property type="term" value="C:plasma membrane"/>
    <property type="evidence" value="ECO:0007669"/>
    <property type="project" value="UniProtKB-SubCell"/>
</dbReference>
<feature type="transmembrane region" description="Helical" evidence="8">
    <location>
        <begin position="727"/>
        <end position="749"/>
    </location>
</feature>
<reference evidence="12" key="1">
    <citation type="submission" date="2022-03" db="EMBL/GenBank/DDBJ databases">
        <authorList>
            <person name="Martin C."/>
        </authorList>
    </citation>
    <scope>NUCLEOTIDE SEQUENCE</scope>
</reference>
<keyword evidence="6 8" id="KW-0472">Membrane</keyword>
<dbReference type="Pfam" id="PF04547">
    <property type="entry name" value="Anoctamin"/>
    <property type="match status" value="1"/>
</dbReference>
<dbReference type="InterPro" id="IPR049452">
    <property type="entry name" value="Anoctamin_TM"/>
</dbReference>
<dbReference type="Proteomes" id="UP000749559">
    <property type="component" value="Unassembled WGS sequence"/>
</dbReference>
<proteinExistence type="inferred from homology"/>
<comment type="caution">
    <text evidence="12">The sequence shown here is derived from an EMBL/GenBank/DDBJ whole genome shotgun (WGS) entry which is preliminary data.</text>
</comment>
<organism evidence="12 13">
    <name type="scientific">Owenia fusiformis</name>
    <name type="common">Polychaete worm</name>
    <dbReference type="NCBI Taxonomy" id="6347"/>
    <lineage>
        <taxon>Eukaryota</taxon>
        <taxon>Metazoa</taxon>
        <taxon>Spiralia</taxon>
        <taxon>Lophotrochozoa</taxon>
        <taxon>Annelida</taxon>
        <taxon>Polychaeta</taxon>
        <taxon>Sedentaria</taxon>
        <taxon>Canalipalpata</taxon>
        <taxon>Sabellida</taxon>
        <taxon>Oweniida</taxon>
        <taxon>Oweniidae</taxon>
        <taxon>Owenia</taxon>
    </lineage>
</organism>
<evidence type="ECO:0000256" key="4">
    <source>
        <dbReference type="ARBA" id="ARBA00022692"/>
    </source>
</evidence>
<keyword evidence="5 8" id="KW-1133">Transmembrane helix</keyword>
<keyword evidence="13" id="KW-1185">Reference proteome</keyword>
<comment type="similarity">
    <text evidence="2 8">Belongs to the anoctamin family.</text>
</comment>
<gene>
    <name evidence="12" type="ORF">OFUS_LOCUS23944</name>
</gene>
<evidence type="ECO:0000256" key="3">
    <source>
        <dbReference type="ARBA" id="ARBA00022475"/>
    </source>
</evidence>
<feature type="transmembrane region" description="Helical" evidence="8">
    <location>
        <begin position="518"/>
        <end position="548"/>
    </location>
</feature>
<dbReference type="EMBL" id="CAIIXF020000011">
    <property type="protein sequence ID" value="CAH1799994.1"/>
    <property type="molecule type" value="Genomic_DNA"/>
</dbReference>
<feature type="region of interest" description="Disordered" evidence="9">
    <location>
        <begin position="16"/>
        <end position="37"/>
    </location>
</feature>
<feature type="region of interest" description="Disordered" evidence="9">
    <location>
        <begin position="940"/>
        <end position="959"/>
    </location>
</feature>
<dbReference type="GO" id="GO:0046983">
    <property type="term" value="F:protein dimerization activity"/>
    <property type="evidence" value="ECO:0007669"/>
    <property type="project" value="InterPro"/>
</dbReference>
<accession>A0A8S4Q1Q5</accession>
<dbReference type="InterPro" id="IPR007632">
    <property type="entry name" value="Anoctamin"/>
</dbReference>
<feature type="transmembrane region" description="Helical" evidence="8">
    <location>
        <begin position="441"/>
        <end position="459"/>
    </location>
</feature>
<comment type="subcellular location">
    <subcellularLocation>
        <location evidence="1">Cell membrane</location>
        <topology evidence="1">Multi-pass membrane protein</topology>
    </subcellularLocation>
    <subcellularLocation>
        <location evidence="8">Membrane</location>
        <topology evidence="8">Multi-pass membrane protein</topology>
    </subcellularLocation>
</comment>
<keyword evidence="3" id="KW-1003">Cell membrane</keyword>
<evidence type="ECO:0000256" key="7">
    <source>
        <dbReference type="ARBA" id="ARBA00023180"/>
    </source>
</evidence>
<evidence type="ECO:0000256" key="1">
    <source>
        <dbReference type="ARBA" id="ARBA00004651"/>
    </source>
</evidence>
<feature type="transmembrane region" description="Helical" evidence="8">
    <location>
        <begin position="361"/>
        <end position="388"/>
    </location>
</feature>
<feature type="domain" description="Anoctamin transmembrane" evidence="10">
    <location>
        <begin position="350"/>
        <end position="928"/>
    </location>
</feature>
<evidence type="ECO:0000256" key="6">
    <source>
        <dbReference type="ARBA" id="ARBA00023136"/>
    </source>
</evidence>
<feature type="transmembrane region" description="Helical" evidence="8">
    <location>
        <begin position="603"/>
        <end position="625"/>
    </location>
</feature>
<evidence type="ECO:0000313" key="12">
    <source>
        <dbReference type="EMBL" id="CAH1799994.1"/>
    </source>
</evidence>
<dbReference type="PANTHER" id="PTHR12308:SF84">
    <property type="entry name" value="ANOCTAMIN"/>
    <property type="match status" value="1"/>
</dbReference>
<evidence type="ECO:0000259" key="10">
    <source>
        <dbReference type="Pfam" id="PF04547"/>
    </source>
</evidence>
<feature type="transmembrane region" description="Helical" evidence="8">
    <location>
        <begin position="885"/>
        <end position="914"/>
    </location>
</feature>
<feature type="transmembrane region" description="Helical" evidence="8">
    <location>
        <begin position="560"/>
        <end position="582"/>
    </location>
</feature>
<protein>
    <recommendedName>
        <fullName evidence="8">Anoctamin</fullName>
    </recommendedName>
</protein>
<keyword evidence="4 8" id="KW-0812">Transmembrane</keyword>
<evidence type="ECO:0000256" key="9">
    <source>
        <dbReference type="SAM" id="MobiDB-lite"/>
    </source>
</evidence>
<dbReference type="AlphaFoldDB" id="A0A8S4Q1Q5"/>
<name>A0A8S4Q1Q5_OWEFU</name>
<feature type="domain" description="Anoctamin dimerisation" evidence="11">
    <location>
        <begin position="133"/>
        <end position="347"/>
    </location>
</feature>
<dbReference type="GO" id="GO:0005254">
    <property type="term" value="F:chloride channel activity"/>
    <property type="evidence" value="ECO:0007669"/>
    <property type="project" value="TreeGrafter"/>
</dbReference>
<keyword evidence="7" id="KW-0325">Glycoprotein</keyword>
<dbReference type="PANTHER" id="PTHR12308">
    <property type="entry name" value="ANOCTAMIN"/>
    <property type="match status" value="1"/>
</dbReference>
<evidence type="ECO:0000256" key="5">
    <source>
        <dbReference type="ARBA" id="ARBA00022989"/>
    </source>
</evidence>
<evidence type="ECO:0000256" key="8">
    <source>
        <dbReference type="RuleBase" id="RU280814"/>
    </source>
</evidence>
<dbReference type="OrthoDB" id="296386at2759"/>
<dbReference type="InterPro" id="IPR032394">
    <property type="entry name" value="Anoct_dimer"/>
</dbReference>
<evidence type="ECO:0000313" key="13">
    <source>
        <dbReference type="Proteomes" id="UP000749559"/>
    </source>
</evidence>
<evidence type="ECO:0000256" key="2">
    <source>
        <dbReference type="ARBA" id="ARBA00009671"/>
    </source>
</evidence>
<dbReference type="Pfam" id="PF16178">
    <property type="entry name" value="Anoct_dimer"/>
    <property type="match status" value="1"/>
</dbReference>
<sequence length="959" mass="111061">MRLSQNFLPGFEQCRVPTEREMDPSYPPGGSRPIGFEMQDARKPVPLGFEGMDAPPPSDEKLYPNIGDSPTPVEEANVNPSMPPVGYMPIDKGGLEEVSVENGDNKKIQSTGDVNLINTQGWYNKKDENSQLYFRDGKRKIDYVIAYKEGSGNSEDKKRERRETFQANLHDEGLELEVEDRKDGKTIFIKIHAPWDVLARYAELMRIKMPIEENDMDIDFTSCFNKCHNPLDWSEDIVPAEPNYFTAPFNRSRENIFIINNKDTFFTNAQRSRMVYEVLLRTKYEPARDKIGIDKLVSNGAYTAHFPLHDGKFTSEHSILTNGAANDRHLLYETWARPGVWYKHQPLDLIRNYFGEKVGIYFAWLGFYTGMLIPASLVGLAVFIYGIATLWENIPSEDICDKSGAGNITMCPLCDKRCYYWKLSTSCLYSRATYLFDNPSTVFFAAFMALWATVFLEFWKRKQAEIEYDWDVADYEFEEHVRPEFEAKVTRTKVNPVTKIEEPYLPFYSKGCRRFTSLLVICFMICLVLAALLGVIVYRIVIVAVFYAQPYRYIQENAKLATTATAACINLIIIMLLNKIYYQVALALTNLERPRTDTEFENSFTIKMFCFQFVNFYATIFYIAFFKGSFVGRPGFYDRTFIYRQEECDPAGCLIELCIQLAIVMVGKQAFNNFKEIMIPKIKNWCSARGAKKAEKQEDNIYTRWERDHDLTASPPMGLFEEYLEMVIQYGFVTIFVAAFPLAPLFALINNIIEIRLDAFKFVCEWRRPPAMKAQDIGIWFGILQGITFIAVITNAFIIAYTSDFIPKMVYRFSPNDGHQDLTGYMRWTLSKFDVNDFENSSRPDPNHDSARSPEFNNTIVTECSYRDFRNPPGIDPKYEHTLTYWYIFAARLAFVIVFEHAIFLLTWVIGYMIPDIPADVHLMMLRENYLAKEAIYTTEKDKSKEERERLKNDVHKQD</sequence>